<dbReference type="EMBL" id="BTGB01000002">
    <property type="protein sequence ID" value="GMM45468.1"/>
    <property type="molecule type" value="Genomic_DNA"/>
</dbReference>
<keyword evidence="7" id="KW-0333">Golgi apparatus</keyword>
<evidence type="ECO:0000256" key="1">
    <source>
        <dbReference type="ARBA" id="ARBA00004409"/>
    </source>
</evidence>
<dbReference type="GO" id="GO:0031201">
    <property type="term" value="C:SNARE complex"/>
    <property type="evidence" value="ECO:0007669"/>
    <property type="project" value="TreeGrafter"/>
</dbReference>
<reference evidence="10 11" key="1">
    <citation type="journal article" date="2023" name="Elife">
        <title>Identification of key yeast species and microbe-microbe interactions impacting larval growth of Drosophila in the wild.</title>
        <authorList>
            <person name="Mure A."/>
            <person name="Sugiura Y."/>
            <person name="Maeda R."/>
            <person name="Honda K."/>
            <person name="Sakurai N."/>
            <person name="Takahashi Y."/>
            <person name="Watada M."/>
            <person name="Katoh T."/>
            <person name="Gotoh A."/>
            <person name="Gotoh Y."/>
            <person name="Taniguchi I."/>
            <person name="Nakamura K."/>
            <person name="Hayashi T."/>
            <person name="Katayama T."/>
            <person name="Uemura T."/>
            <person name="Hattori Y."/>
        </authorList>
    </citation>
    <scope>NUCLEOTIDE SEQUENCE [LARGE SCALE GENOMIC DNA]</scope>
    <source>
        <strain evidence="10 11">PK-24</strain>
    </source>
</reference>
<dbReference type="Proteomes" id="UP001378960">
    <property type="component" value="Unassembled WGS sequence"/>
</dbReference>
<evidence type="ECO:0000256" key="7">
    <source>
        <dbReference type="ARBA" id="ARBA00023034"/>
    </source>
</evidence>
<keyword evidence="4 9" id="KW-0812">Transmembrane</keyword>
<proteinExistence type="inferred from homology"/>
<sequence>MSFPQLKSKIITNSNKLSNLLAIYSSNESSLQSQLEIQSKIESQLSNLSSLINDLSRIIDSSDTIKFNQLQRFKDELKRNRQDFQRLNNDHQRKNLLNNINTEETTTDTTYDNYLLDEQLRVNNQHSIVDSLINQVIHTRDEMLRQDSLLSNISTNLSNSISSIPMINNLLNKINARQRKSAFIISSVLVVCLIILWFSL</sequence>
<comment type="subcellular location">
    <subcellularLocation>
        <location evidence="1">Golgi apparatus membrane</location>
        <topology evidence="1">Single-pass type IV membrane protein</topology>
    </subcellularLocation>
</comment>
<dbReference type="GO" id="GO:0005801">
    <property type="term" value="C:cis-Golgi network"/>
    <property type="evidence" value="ECO:0007669"/>
    <property type="project" value="InterPro"/>
</dbReference>
<comment type="caution">
    <text evidence="10">The sequence shown here is derived from an EMBL/GenBank/DDBJ whole genome shotgun (WGS) entry which is preliminary data.</text>
</comment>
<organism evidence="10 11">
    <name type="scientific">Pichia kluyveri</name>
    <name type="common">Yeast</name>
    <dbReference type="NCBI Taxonomy" id="36015"/>
    <lineage>
        <taxon>Eukaryota</taxon>
        <taxon>Fungi</taxon>
        <taxon>Dikarya</taxon>
        <taxon>Ascomycota</taxon>
        <taxon>Saccharomycotina</taxon>
        <taxon>Pichiomycetes</taxon>
        <taxon>Pichiales</taxon>
        <taxon>Pichiaceae</taxon>
        <taxon>Pichia</taxon>
    </lineage>
</organism>
<evidence type="ECO:0000256" key="8">
    <source>
        <dbReference type="ARBA" id="ARBA00023136"/>
    </source>
</evidence>
<evidence type="ECO:0000256" key="5">
    <source>
        <dbReference type="ARBA" id="ARBA00022927"/>
    </source>
</evidence>
<comment type="similarity">
    <text evidence="2">Belongs to the GOSR1 family.</text>
</comment>
<keyword evidence="5" id="KW-0653">Protein transport</keyword>
<evidence type="ECO:0000256" key="4">
    <source>
        <dbReference type="ARBA" id="ARBA00022692"/>
    </source>
</evidence>
<keyword evidence="11" id="KW-1185">Reference proteome</keyword>
<evidence type="ECO:0000313" key="10">
    <source>
        <dbReference type="EMBL" id="GMM45468.1"/>
    </source>
</evidence>
<feature type="transmembrane region" description="Helical" evidence="9">
    <location>
        <begin position="181"/>
        <end position="199"/>
    </location>
</feature>
<dbReference type="GO" id="GO:0005484">
    <property type="term" value="F:SNAP receptor activity"/>
    <property type="evidence" value="ECO:0007669"/>
    <property type="project" value="TreeGrafter"/>
</dbReference>
<dbReference type="InterPro" id="IPR023601">
    <property type="entry name" value="Golgi_SNAP_su1"/>
</dbReference>
<evidence type="ECO:0000313" key="11">
    <source>
        <dbReference type="Proteomes" id="UP001378960"/>
    </source>
</evidence>
<dbReference type="AlphaFoldDB" id="A0AAV5R1P8"/>
<evidence type="ECO:0000256" key="3">
    <source>
        <dbReference type="ARBA" id="ARBA00022448"/>
    </source>
</evidence>
<evidence type="ECO:0000256" key="9">
    <source>
        <dbReference type="SAM" id="Phobius"/>
    </source>
</evidence>
<name>A0AAV5R1P8_PICKL</name>
<evidence type="ECO:0000256" key="2">
    <source>
        <dbReference type="ARBA" id="ARBA00008473"/>
    </source>
</evidence>
<dbReference type="PANTHER" id="PTHR21094:SF2">
    <property type="entry name" value="GOLGI SNAP RECEPTOR COMPLEX MEMBER 1"/>
    <property type="match status" value="1"/>
</dbReference>
<dbReference type="GO" id="GO:0015031">
    <property type="term" value="P:protein transport"/>
    <property type="evidence" value="ECO:0007669"/>
    <property type="project" value="UniProtKB-KW"/>
</dbReference>
<dbReference type="GO" id="GO:0005797">
    <property type="term" value="C:Golgi medial cisterna"/>
    <property type="evidence" value="ECO:0007669"/>
    <property type="project" value="TreeGrafter"/>
</dbReference>
<keyword evidence="8 9" id="KW-0472">Membrane</keyword>
<accession>A0AAV5R1P8</accession>
<dbReference type="GO" id="GO:0048219">
    <property type="term" value="P:inter-Golgi cisterna vesicle-mediated transport"/>
    <property type="evidence" value="ECO:0007669"/>
    <property type="project" value="TreeGrafter"/>
</dbReference>
<gene>
    <name evidence="10" type="ORF">DAPK24_020430</name>
</gene>
<dbReference type="GO" id="GO:0006888">
    <property type="term" value="P:endoplasmic reticulum to Golgi vesicle-mediated transport"/>
    <property type="evidence" value="ECO:0007669"/>
    <property type="project" value="InterPro"/>
</dbReference>
<dbReference type="GO" id="GO:0000139">
    <property type="term" value="C:Golgi membrane"/>
    <property type="evidence" value="ECO:0007669"/>
    <property type="project" value="UniProtKB-SubCell"/>
</dbReference>
<keyword evidence="6 9" id="KW-1133">Transmembrane helix</keyword>
<dbReference type="GO" id="GO:0006906">
    <property type="term" value="P:vesicle fusion"/>
    <property type="evidence" value="ECO:0007669"/>
    <property type="project" value="TreeGrafter"/>
</dbReference>
<evidence type="ECO:0000256" key="6">
    <source>
        <dbReference type="ARBA" id="ARBA00022989"/>
    </source>
</evidence>
<keyword evidence="3" id="KW-0813">Transport</keyword>
<protein>
    <submittedName>
        <fullName evidence="10">Gos1 protein</fullName>
    </submittedName>
</protein>
<dbReference type="PANTHER" id="PTHR21094">
    <property type="entry name" value="GOS-28 SNARE- RELATED"/>
    <property type="match status" value="1"/>
</dbReference>